<reference evidence="1" key="3">
    <citation type="submission" date="2022-06" db="UniProtKB">
        <authorList>
            <consortium name="EnsemblPlants"/>
        </authorList>
    </citation>
    <scope>IDENTIFICATION</scope>
</reference>
<keyword evidence="2" id="KW-1185">Reference proteome</keyword>
<dbReference type="Proteomes" id="UP000015106">
    <property type="component" value="Chromosome 6"/>
</dbReference>
<reference evidence="1" key="2">
    <citation type="submission" date="2018-03" db="EMBL/GenBank/DDBJ databases">
        <title>The Triticum urartu genome reveals the dynamic nature of wheat genome evolution.</title>
        <authorList>
            <person name="Ling H."/>
            <person name="Ma B."/>
            <person name="Shi X."/>
            <person name="Liu H."/>
            <person name="Dong L."/>
            <person name="Sun H."/>
            <person name="Cao Y."/>
            <person name="Gao Q."/>
            <person name="Zheng S."/>
            <person name="Li Y."/>
            <person name="Yu Y."/>
            <person name="Du H."/>
            <person name="Qi M."/>
            <person name="Li Y."/>
            <person name="Yu H."/>
            <person name="Cui Y."/>
            <person name="Wang N."/>
            <person name="Chen C."/>
            <person name="Wu H."/>
            <person name="Zhao Y."/>
            <person name="Zhang J."/>
            <person name="Li Y."/>
            <person name="Zhou W."/>
            <person name="Zhang B."/>
            <person name="Hu W."/>
            <person name="Eijk M."/>
            <person name="Tang J."/>
            <person name="Witsenboer H."/>
            <person name="Zhao S."/>
            <person name="Li Z."/>
            <person name="Zhang A."/>
            <person name="Wang D."/>
            <person name="Liang C."/>
        </authorList>
    </citation>
    <scope>NUCLEOTIDE SEQUENCE [LARGE SCALE GENOMIC DNA]</scope>
    <source>
        <strain evidence="1">cv. G1812</strain>
    </source>
</reference>
<dbReference type="EnsemblPlants" id="TuG1812G0600000459.01.T01">
    <property type="protein sequence ID" value="TuG1812G0600000459.01.T01.cds246411"/>
    <property type="gene ID" value="TuG1812G0600000459.01"/>
</dbReference>
<name>A0A8R7UMZ0_TRIUA</name>
<organism evidence="1 2">
    <name type="scientific">Triticum urartu</name>
    <name type="common">Red wild einkorn</name>
    <name type="synonym">Crithodium urartu</name>
    <dbReference type="NCBI Taxonomy" id="4572"/>
    <lineage>
        <taxon>Eukaryota</taxon>
        <taxon>Viridiplantae</taxon>
        <taxon>Streptophyta</taxon>
        <taxon>Embryophyta</taxon>
        <taxon>Tracheophyta</taxon>
        <taxon>Spermatophyta</taxon>
        <taxon>Magnoliopsida</taxon>
        <taxon>Liliopsida</taxon>
        <taxon>Poales</taxon>
        <taxon>Poaceae</taxon>
        <taxon>BOP clade</taxon>
        <taxon>Pooideae</taxon>
        <taxon>Triticodae</taxon>
        <taxon>Triticeae</taxon>
        <taxon>Triticinae</taxon>
        <taxon>Triticum</taxon>
    </lineage>
</organism>
<sequence length="63" mass="6955">MKQNRAIAKGYHSFAVYCKCFCHVAHIVAIRRGGAVDDLSQSKNIMIVELNCVAPHNVATKLI</sequence>
<protein>
    <submittedName>
        <fullName evidence="1">Uncharacterized protein</fullName>
    </submittedName>
</protein>
<dbReference type="Gramene" id="TuG1812G0600000459.01.T01">
    <property type="protein sequence ID" value="TuG1812G0600000459.01.T01.cds246411"/>
    <property type="gene ID" value="TuG1812G0600000459.01"/>
</dbReference>
<dbReference type="AlphaFoldDB" id="A0A8R7UMZ0"/>
<reference evidence="2" key="1">
    <citation type="journal article" date="2013" name="Nature">
        <title>Draft genome of the wheat A-genome progenitor Triticum urartu.</title>
        <authorList>
            <person name="Ling H.Q."/>
            <person name="Zhao S."/>
            <person name="Liu D."/>
            <person name="Wang J."/>
            <person name="Sun H."/>
            <person name="Zhang C."/>
            <person name="Fan H."/>
            <person name="Li D."/>
            <person name="Dong L."/>
            <person name="Tao Y."/>
            <person name="Gao C."/>
            <person name="Wu H."/>
            <person name="Li Y."/>
            <person name="Cui Y."/>
            <person name="Guo X."/>
            <person name="Zheng S."/>
            <person name="Wang B."/>
            <person name="Yu K."/>
            <person name="Liang Q."/>
            <person name="Yang W."/>
            <person name="Lou X."/>
            <person name="Chen J."/>
            <person name="Feng M."/>
            <person name="Jian J."/>
            <person name="Zhang X."/>
            <person name="Luo G."/>
            <person name="Jiang Y."/>
            <person name="Liu J."/>
            <person name="Wang Z."/>
            <person name="Sha Y."/>
            <person name="Zhang B."/>
            <person name="Wu H."/>
            <person name="Tang D."/>
            <person name="Shen Q."/>
            <person name="Xue P."/>
            <person name="Zou S."/>
            <person name="Wang X."/>
            <person name="Liu X."/>
            <person name="Wang F."/>
            <person name="Yang Y."/>
            <person name="An X."/>
            <person name="Dong Z."/>
            <person name="Zhang K."/>
            <person name="Zhang X."/>
            <person name="Luo M.C."/>
            <person name="Dvorak J."/>
            <person name="Tong Y."/>
            <person name="Wang J."/>
            <person name="Yang H."/>
            <person name="Li Z."/>
            <person name="Wang D."/>
            <person name="Zhang A."/>
            <person name="Wang J."/>
        </authorList>
    </citation>
    <scope>NUCLEOTIDE SEQUENCE</scope>
    <source>
        <strain evidence="2">cv. G1812</strain>
    </source>
</reference>
<evidence type="ECO:0000313" key="1">
    <source>
        <dbReference type="EnsemblPlants" id="TuG1812G0600000459.01.T01.cds246411"/>
    </source>
</evidence>
<accession>A0A8R7UMZ0</accession>
<proteinExistence type="predicted"/>
<evidence type="ECO:0000313" key="2">
    <source>
        <dbReference type="Proteomes" id="UP000015106"/>
    </source>
</evidence>